<accession>A0A7K2IZN6</accession>
<name>A0A7K2IZN6_9ACTN</name>
<dbReference type="GO" id="GO:0006396">
    <property type="term" value="P:RNA processing"/>
    <property type="evidence" value="ECO:0007669"/>
    <property type="project" value="InterPro"/>
</dbReference>
<sequence>MCTDQGRTVRPRPTRNTPQLSTQLRPTDVKRLNRQWRRRTEGRLSLLVESVTQPYNLGSILRTCATFGVDRLWLTGNSADPDDPKVGKTALGTAAKIAHERVSTTAQALEAARADGYKVVAVELAKGAVPLHAAPLEPDVCLAVGAEDHGCSPALLAGADAITYIPQIGRVGSLNVAVATAIALAEARRREWTTFDGEAEAPVGM</sequence>
<dbReference type="Proteomes" id="UP000467124">
    <property type="component" value="Unassembled WGS sequence"/>
</dbReference>
<dbReference type="GO" id="GO:0008173">
    <property type="term" value="F:RNA methyltransferase activity"/>
    <property type="evidence" value="ECO:0007669"/>
    <property type="project" value="InterPro"/>
</dbReference>
<keyword evidence="2 5" id="KW-0808">Transferase</keyword>
<evidence type="ECO:0000313" key="5">
    <source>
        <dbReference type="EMBL" id="MYR35423.1"/>
    </source>
</evidence>
<dbReference type="GO" id="GO:0032259">
    <property type="term" value="P:methylation"/>
    <property type="evidence" value="ECO:0007669"/>
    <property type="project" value="UniProtKB-KW"/>
</dbReference>
<dbReference type="GO" id="GO:0003723">
    <property type="term" value="F:RNA binding"/>
    <property type="evidence" value="ECO:0007669"/>
    <property type="project" value="InterPro"/>
</dbReference>
<evidence type="ECO:0000256" key="2">
    <source>
        <dbReference type="ARBA" id="ARBA00022679"/>
    </source>
</evidence>
<proteinExistence type="predicted"/>
<keyword evidence="1 5" id="KW-0489">Methyltransferase</keyword>
<feature type="region of interest" description="Disordered" evidence="3">
    <location>
        <begin position="1"/>
        <end position="21"/>
    </location>
</feature>
<dbReference type="Pfam" id="PF00588">
    <property type="entry name" value="SpoU_methylase"/>
    <property type="match status" value="1"/>
</dbReference>
<evidence type="ECO:0000313" key="6">
    <source>
        <dbReference type="Proteomes" id="UP000467124"/>
    </source>
</evidence>
<dbReference type="InterPro" id="IPR001537">
    <property type="entry name" value="SpoU_MeTrfase"/>
</dbReference>
<dbReference type="OMA" id="QFGTKHS"/>
<dbReference type="PANTHER" id="PTHR46429:SF1">
    <property type="entry name" value="23S RRNA (GUANOSINE-2'-O-)-METHYLTRANSFERASE RLMB"/>
    <property type="match status" value="1"/>
</dbReference>
<dbReference type="InterPro" id="IPR029028">
    <property type="entry name" value="Alpha/beta_knot_MTases"/>
</dbReference>
<evidence type="ECO:0000256" key="3">
    <source>
        <dbReference type="SAM" id="MobiDB-lite"/>
    </source>
</evidence>
<dbReference type="InterPro" id="IPR029026">
    <property type="entry name" value="tRNA_m1G_MTases_N"/>
</dbReference>
<dbReference type="SUPFAM" id="SSF75217">
    <property type="entry name" value="alpha/beta knot"/>
    <property type="match status" value="1"/>
</dbReference>
<protein>
    <submittedName>
        <fullName evidence="5">TrmH family RNA methyltransferase</fullName>
    </submittedName>
</protein>
<dbReference type="InterPro" id="IPR004441">
    <property type="entry name" value="rRNA_MeTrfase_TrmH"/>
</dbReference>
<dbReference type="Gene3D" id="3.40.1280.10">
    <property type="match status" value="1"/>
</dbReference>
<organism evidence="5 6">
    <name type="scientific">Nocardiopsis alba</name>
    <dbReference type="NCBI Taxonomy" id="53437"/>
    <lineage>
        <taxon>Bacteria</taxon>
        <taxon>Bacillati</taxon>
        <taxon>Actinomycetota</taxon>
        <taxon>Actinomycetes</taxon>
        <taxon>Streptosporangiales</taxon>
        <taxon>Nocardiopsidaceae</taxon>
        <taxon>Nocardiopsis</taxon>
    </lineage>
</organism>
<evidence type="ECO:0000259" key="4">
    <source>
        <dbReference type="Pfam" id="PF00588"/>
    </source>
</evidence>
<dbReference type="AlphaFoldDB" id="A0A7K2IZN6"/>
<reference evidence="5 6" key="1">
    <citation type="journal article" date="2019" name="Nat. Commun.">
        <title>The antimicrobial potential of Streptomyces from insect microbiomes.</title>
        <authorList>
            <person name="Chevrette M.G."/>
            <person name="Carlson C.M."/>
            <person name="Ortega H.E."/>
            <person name="Thomas C."/>
            <person name="Ananiev G.E."/>
            <person name="Barns K.J."/>
            <person name="Book A.J."/>
            <person name="Cagnazzo J."/>
            <person name="Carlos C."/>
            <person name="Flanigan W."/>
            <person name="Grubbs K.J."/>
            <person name="Horn H.A."/>
            <person name="Hoffmann F.M."/>
            <person name="Klassen J.L."/>
            <person name="Knack J.J."/>
            <person name="Lewin G.R."/>
            <person name="McDonald B.R."/>
            <person name="Muller L."/>
            <person name="Melo W.G.P."/>
            <person name="Pinto-Tomas A.A."/>
            <person name="Schmitz A."/>
            <person name="Wendt-Pienkowski E."/>
            <person name="Wildman S."/>
            <person name="Zhao M."/>
            <person name="Zhang F."/>
            <person name="Bugni T.S."/>
            <person name="Andes D.R."/>
            <person name="Pupo M.T."/>
            <person name="Currie C.R."/>
        </authorList>
    </citation>
    <scope>NUCLEOTIDE SEQUENCE [LARGE SCALE GENOMIC DNA]</scope>
    <source>
        <strain evidence="5 6">SID5840</strain>
    </source>
</reference>
<gene>
    <name evidence="5" type="ORF">GTW20_24960</name>
</gene>
<comment type="caution">
    <text evidence="5">The sequence shown here is derived from an EMBL/GenBank/DDBJ whole genome shotgun (WGS) entry which is preliminary data.</text>
</comment>
<dbReference type="GO" id="GO:0005829">
    <property type="term" value="C:cytosol"/>
    <property type="evidence" value="ECO:0007669"/>
    <property type="project" value="TreeGrafter"/>
</dbReference>
<dbReference type="EMBL" id="WWHY01000001">
    <property type="protein sequence ID" value="MYR35423.1"/>
    <property type="molecule type" value="Genomic_DNA"/>
</dbReference>
<feature type="domain" description="tRNA/rRNA methyltransferase SpoU type" evidence="4">
    <location>
        <begin position="44"/>
        <end position="184"/>
    </location>
</feature>
<dbReference type="PANTHER" id="PTHR46429">
    <property type="entry name" value="23S RRNA (GUANOSINE-2'-O-)-METHYLTRANSFERASE RLMB"/>
    <property type="match status" value="1"/>
</dbReference>
<evidence type="ECO:0000256" key="1">
    <source>
        <dbReference type="ARBA" id="ARBA00022603"/>
    </source>
</evidence>